<evidence type="ECO:0000313" key="4">
    <source>
        <dbReference type="Proteomes" id="UP000807306"/>
    </source>
</evidence>
<proteinExistence type="predicted"/>
<feature type="domain" description="DUF6534" evidence="2">
    <location>
        <begin position="258"/>
        <end position="344"/>
    </location>
</feature>
<dbReference type="Pfam" id="PF20152">
    <property type="entry name" value="DUF6534"/>
    <property type="match status" value="1"/>
</dbReference>
<feature type="transmembrane region" description="Helical" evidence="1">
    <location>
        <begin position="170"/>
        <end position="189"/>
    </location>
</feature>
<feature type="transmembrane region" description="Helical" evidence="1">
    <location>
        <begin position="137"/>
        <end position="158"/>
    </location>
</feature>
<feature type="transmembrane region" description="Helical" evidence="1">
    <location>
        <begin position="100"/>
        <end position="121"/>
    </location>
</feature>
<evidence type="ECO:0000313" key="3">
    <source>
        <dbReference type="EMBL" id="KAF9535375.1"/>
    </source>
</evidence>
<feature type="transmembrane region" description="Helical" evidence="1">
    <location>
        <begin position="210"/>
        <end position="234"/>
    </location>
</feature>
<dbReference type="OrthoDB" id="2535105at2759"/>
<accession>A0A9P6EUU0</accession>
<evidence type="ECO:0000256" key="1">
    <source>
        <dbReference type="SAM" id="Phobius"/>
    </source>
</evidence>
<organism evidence="3 4">
    <name type="scientific">Crepidotus variabilis</name>
    <dbReference type="NCBI Taxonomy" id="179855"/>
    <lineage>
        <taxon>Eukaryota</taxon>
        <taxon>Fungi</taxon>
        <taxon>Dikarya</taxon>
        <taxon>Basidiomycota</taxon>
        <taxon>Agaricomycotina</taxon>
        <taxon>Agaricomycetes</taxon>
        <taxon>Agaricomycetidae</taxon>
        <taxon>Agaricales</taxon>
        <taxon>Agaricineae</taxon>
        <taxon>Crepidotaceae</taxon>
        <taxon>Crepidotus</taxon>
    </lineage>
</organism>
<protein>
    <recommendedName>
        <fullName evidence="2">DUF6534 domain-containing protein</fullName>
    </recommendedName>
</protein>
<dbReference type="PANTHER" id="PTHR40465">
    <property type="entry name" value="CHROMOSOME 1, WHOLE GENOME SHOTGUN SEQUENCE"/>
    <property type="match status" value="1"/>
</dbReference>
<dbReference type="PANTHER" id="PTHR40465:SF1">
    <property type="entry name" value="DUF6534 DOMAIN-CONTAINING PROTEIN"/>
    <property type="match status" value="1"/>
</dbReference>
<feature type="transmembrane region" description="Helical" evidence="1">
    <location>
        <begin position="285"/>
        <end position="313"/>
    </location>
</feature>
<gene>
    <name evidence="3" type="ORF">CPB83DRAFT_801692</name>
</gene>
<sequence>MYQSCKVATISFGLSTATNNLKACFSITSLDLVYSVIDHTLWQCRLLFQTLRHGLARTSLHLLISYYLLLSHTSSLSVPHRFHTFHTLMGFLDVNFGSFLLGYMFAAMFYGVTCVQSFLYFQQNSKKDGWPLKSTIMLLWVVDSTHLAMATRAIYWYMVTNFGHVAALAYPHWSLIAVIFLTTISDTIVRIVYSRRVAILYSTRSKVLSIALPAAVLILSAVVFGCEVAFGYYAVKLVTFARLGSVSYLVYIGSAAEVAADLTVAISLSLLLLNSRTGIKRTDSLINILIACIINTGLLTSFCAIGCLLTYTIWPNTLIFLGCYLSLSKLYLNSLLASLIARSSLRRVAEEPMELNERHLTDFRANVGPAEIPERQKTAVTINSLGSVGGQLKDQTLDQEANRSTRCLL</sequence>
<feature type="transmembrane region" description="Helical" evidence="1">
    <location>
        <begin position="246"/>
        <end position="273"/>
    </location>
</feature>
<reference evidence="3" key="1">
    <citation type="submission" date="2020-11" db="EMBL/GenBank/DDBJ databases">
        <authorList>
            <consortium name="DOE Joint Genome Institute"/>
            <person name="Ahrendt S."/>
            <person name="Riley R."/>
            <person name="Andreopoulos W."/>
            <person name="Labutti K."/>
            <person name="Pangilinan J."/>
            <person name="Ruiz-Duenas F.J."/>
            <person name="Barrasa J.M."/>
            <person name="Sanchez-Garcia M."/>
            <person name="Camarero S."/>
            <person name="Miyauchi S."/>
            <person name="Serrano A."/>
            <person name="Linde D."/>
            <person name="Babiker R."/>
            <person name="Drula E."/>
            <person name="Ayuso-Fernandez I."/>
            <person name="Pacheco R."/>
            <person name="Padilla G."/>
            <person name="Ferreira P."/>
            <person name="Barriuso J."/>
            <person name="Kellner H."/>
            <person name="Castanera R."/>
            <person name="Alfaro M."/>
            <person name="Ramirez L."/>
            <person name="Pisabarro A.G."/>
            <person name="Kuo A."/>
            <person name="Tritt A."/>
            <person name="Lipzen A."/>
            <person name="He G."/>
            <person name="Yan M."/>
            <person name="Ng V."/>
            <person name="Cullen D."/>
            <person name="Martin F."/>
            <person name="Rosso M.-N."/>
            <person name="Henrissat B."/>
            <person name="Hibbett D."/>
            <person name="Martinez A.T."/>
            <person name="Grigoriev I.V."/>
        </authorList>
    </citation>
    <scope>NUCLEOTIDE SEQUENCE</scope>
    <source>
        <strain evidence="3">CBS 506.95</strain>
    </source>
</reference>
<dbReference type="EMBL" id="MU157824">
    <property type="protein sequence ID" value="KAF9535375.1"/>
    <property type="molecule type" value="Genomic_DNA"/>
</dbReference>
<dbReference type="AlphaFoldDB" id="A0A9P6EUU0"/>
<comment type="caution">
    <text evidence="3">The sequence shown here is derived from an EMBL/GenBank/DDBJ whole genome shotgun (WGS) entry which is preliminary data.</text>
</comment>
<keyword evidence="1" id="KW-0812">Transmembrane</keyword>
<dbReference type="InterPro" id="IPR045339">
    <property type="entry name" value="DUF6534"/>
</dbReference>
<evidence type="ECO:0000259" key="2">
    <source>
        <dbReference type="Pfam" id="PF20152"/>
    </source>
</evidence>
<feature type="transmembrane region" description="Helical" evidence="1">
    <location>
        <begin position="319"/>
        <end position="341"/>
    </location>
</feature>
<name>A0A9P6EUU0_9AGAR</name>
<keyword evidence="4" id="KW-1185">Reference proteome</keyword>
<dbReference type="Proteomes" id="UP000807306">
    <property type="component" value="Unassembled WGS sequence"/>
</dbReference>
<keyword evidence="1" id="KW-1133">Transmembrane helix</keyword>
<keyword evidence="1" id="KW-0472">Membrane</keyword>
<feature type="transmembrane region" description="Helical" evidence="1">
    <location>
        <begin position="60"/>
        <end position="80"/>
    </location>
</feature>